<comment type="caution">
    <text evidence="1">The sequence shown here is derived from an EMBL/GenBank/DDBJ whole genome shotgun (WGS) entry which is preliminary data.</text>
</comment>
<accession>A0A396RNS5</accession>
<evidence type="ECO:0000313" key="2">
    <source>
        <dbReference type="Proteomes" id="UP000266693"/>
    </source>
</evidence>
<gene>
    <name evidence="1" type="ORF">D1610_14160</name>
</gene>
<protein>
    <submittedName>
        <fullName evidence="1">Uncharacterized protein</fullName>
    </submittedName>
</protein>
<dbReference type="EMBL" id="QWLV01000007">
    <property type="protein sequence ID" value="RHW16852.1"/>
    <property type="molecule type" value="Genomic_DNA"/>
</dbReference>
<dbReference type="Proteomes" id="UP000266693">
    <property type="component" value="Unassembled WGS sequence"/>
</dbReference>
<proteinExistence type="predicted"/>
<reference evidence="1 2" key="1">
    <citation type="submission" date="2018-08" db="EMBL/GenBank/DDBJ databases">
        <title>The multiple taxonomic identification of Sphingomonas gilva.</title>
        <authorList>
            <person name="Zhu D."/>
            <person name="Zheng S."/>
        </authorList>
    </citation>
    <scope>NUCLEOTIDE SEQUENCE [LARGE SCALE GENOMIC DNA]</scope>
    <source>
        <strain evidence="1 2">ZDH117</strain>
    </source>
</reference>
<name>A0A396RNS5_9SPHN</name>
<keyword evidence="2" id="KW-1185">Reference proteome</keyword>
<organism evidence="1 2">
    <name type="scientific">Sphingomonas gilva</name>
    <dbReference type="NCBI Taxonomy" id="2305907"/>
    <lineage>
        <taxon>Bacteria</taxon>
        <taxon>Pseudomonadati</taxon>
        <taxon>Pseudomonadota</taxon>
        <taxon>Alphaproteobacteria</taxon>
        <taxon>Sphingomonadales</taxon>
        <taxon>Sphingomonadaceae</taxon>
        <taxon>Sphingomonas</taxon>
    </lineage>
</organism>
<sequence>MGAGDDAEQEDRRGHLAACDLMRAKQVSTELHRLEEGRFLQRRRQLRVAVDDPLELPALAFREFRIPCREHALHLMRLREQGSEGVLRVVAVRAEMRLQLGRQGCVDDGFAIGRKVAGLLPVDETQEEAARLAAHVEQIARILEDDDLIGIGAGDLLDAPSGVRAPGLEPFLEDRAGERGKVGARSGEIIAHPVPVGEVVVDQHQHEAALRCSPWRRQS</sequence>
<dbReference type="AlphaFoldDB" id="A0A396RNS5"/>
<evidence type="ECO:0000313" key="1">
    <source>
        <dbReference type="EMBL" id="RHW16852.1"/>
    </source>
</evidence>